<proteinExistence type="predicted"/>
<sequence>MEEKEKRELFLEVIKNSNSVKLVFVSGYLKEIIISVKKYKELLGNGAITKESIFDIEKIMLIMPDSKQNLIPIENGRKYLSEEEAKNDPNQTGKFKFHVKNPKMEPFSFYVKAGYKINERALKIQNKRRS</sequence>
<dbReference type="AlphaFoldDB" id="A0ABD5F475"/>
<evidence type="ECO:0000313" key="2">
    <source>
        <dbReference type="Proteomes" id="UP001264335"/>
    </source>
</evidence>
<accession>A0ABD5F475</accession>
<gene>
    <name evidence="1" type="ORF">P7D79_01405</name>
</gene>
<comment type="caution">
    <text evidence="1">The sequence shown here is derived from an EMBL/GenBank/DDBJ whole genome shotgun (WGS) entry which is preliminary data.</text>
</comment>
<name>A0ABD5F475_ENTAV</name>
<evidence type="ECO:0000313" key="1">
    <source>
        <dbReference type="EMBL" id="MDT2512878.1"/>
    </source>
</evidence>
<dbReference type="RefSeq" id="WP_070503228.1">
    <property type="nucleotide sequence ID" value="NZ_CABGUH010000035.1"/>
</dbReference>
<dbReference type="Proteomes" id="UP001264335">
    <property type="component" value="Unassembled WGS sequence"/>
</dbReference>
<organism evidence="1 2">
    <name type="scientific">Enterococcus avium</name>
    <name type="common">Streptococcus avium</name>
    <dbReference type="NCBI Taxonomy" id="33945"/>
    <lineage>
        <taxon>Bacteria</taxon>
        <taxon>Bacillati</taxon>
        <taxon>Bacillota</taxon>
        <taxon>Bacilli</taxon>
        <taxon>Lactobacillales</taxon>
        <taxon>Enterococcaceae</taxon>
        <taxon>Enterococcus</taxon>
    </lineage>
</organism>
<protein>
    <submittedName>
        <fullName evidence="1">Uncharacterized protein</fullName>
    </submittedName>
</protein>
<dbReference type="EMBL" id="JARPWY010000002">
    <property type="protein sequence ID" value="MDT2512878.1"/>
    <property type="molecule type" value="Genomic_DNA"/>
</dbReference>
<reference evidence="1 2" key="1">
    <citation type="submission" date="2023-03" db="EMBL/GenBank/DDBJ databases">
        <authorList>
            <person name="Shen W."/>
            <person name="Cai J."/>
        </authorList>
    </citation>
    <scope>NUCLEOTIDE SEQUENCE [LARGE SCALE GENOMIC DNA]</scope>
    <source>
        <strain evidence="1 2">Y2</strain>
    </source>
</reference>